<feature type="transmembrane region" description="Helical" evidence="9">
    <location>
        <begin position="431"/>
        <end position="451"/>
    </location>
</feature>
<feature type="compositionally biased region" description="Basic and acidic residues" evidence="8">
    <location>
        <begin position="465"/>
        <end position="484"/>
    </location>
</feature>
<dbReference type="PANTHER" id="PTHR19139:SF283">
    <property type="entry name" value="AQUAPORIN"/>
    <property type="match status" value="1"/>
</dbReference>
<dbReference type="InterPro" id="IPR034294">
    <property type="entry name" value="Aquaporin_transptr"/>
</dbReference>
<dbReference type="Pfam" id="PF00230">
    <property type="entry name" value="MIP"/>
    <property type="match status" value="1"/>
</dbReference>
<comment type="subcellular location">
    <subcellularLocation>
        <location evidence="1">Membrane</location>
        <topology evidence="1">Multi-pass membrane protein</topology>
    </subcellularLocation>
</comment>
<dbReference type="InterPro" id="IPR023271">
    <property type="entry name" value="Aquaporin-like"/>
</dbReference>
<evidence type="ECO:0008006" key="12">
    <source>
        <dbReference type="Google" id="ProtNLM"/>
    </source>
</evidence>
<feature type="transmembrane region" description="Helical" evidence="9">
    <location>
        <begin position="360"/>
        <end position="378"/>
    </location>
</feature>
<gene>
    <name evidence="10" type="ORF">SLS58_002493</name>
</gene>
<dbReference type="CDD" id="cd00333">
    <property type="entry name" value="MIP"/>
    <property type="match status" value="1"/>
</dbReference>
<evidence type="ECO:0000256" key="5">
    <source>
        <dbReference type="ARBA" id="ARBA00022989"/>
    </source>
</evidence>
<keyword evidence="5 9" id="KW-1133">Transmembrane helix</keyword>
<comment type="similarity">
    <text evidence="2">Belongs to the MIP/aquaporin (TC 1.A.8) family.</text>
</comment>
<reference evidence="10 11" key="1">
    <citation type="journal article" date="2023" name="Plant Dis.">
        <title>First Report of Diplodia intermedia Causing Canker and Dieback Diseases on Apple Trees in Canada.</title>
        <authorList>
            <person name="Ellouze W."/>
            <person name="Ilyukhin E."/>
            <person name="Sulman M."/>
            <person name="Ali S."/>
        </authorList>
    </citation>
    <scope>NUCLEOTIDE SEQUENCE [LARGE SCALE GENOMIC DNA]</scope>
    <source>
        <strain evidence="10 11">M45-28</strain>
    </source>
</reference>
<comment type="caution">
    <text evidence="10">The sequence shown here is derived from an EMBL/GenBank/DDBJ whole genome shotgun (WGS) entry which is preliminary data.</text>
</comment>
<evidence type="ECO:0000256" key="9">
    <source>
        <dbReference type="SAM" id="Phobius"/>
    </source>
</evidence>
<comment type="catalytic activity">
    <reaction evidence="7">
        <text>H2O(in) = H2O(out)</text>
        <dbReference type="Rhea" id="RHEA:29667"/>
        <dbReference type="ChEBI" id="CHEBI:15377"/>
    </reaction>
</comment>
<evidence type="ECO:0000256" key="7">
    <source>
        <dbReference type="ARBA" id="ARBA00034651"/>
    </source>
</evidence>
<feature type="transmembrane region" description="Helical" evidence="9">
    <location>
        <begin position="273"/>
        <end position="292"/>
    </location>
</feature>
<keyword evidence="6 9" id="KW-0472">Membrane</keyword>
<feature type="compositionally biased region" description="Basic and acidic residues" evidence="8">
    <location>
        <begin position="119"/>
        <end position="134"/>
    </location>
</feature>
<dbReference type="Gene3D" id="1.20.1080.10">
    <property type="entry name" value="Glycerol uptake facilitator protein"/>
    <property type="match status" value="1"/>
</dbReference>
<evidence type="ECO:0000313" key="11">
    <source>
        <dbReference type="Proteomes" id="UP001521184"/>
    </source>
</evidence>
<evidence type="ECO:0000256" key="1">
    <source>
        <dbReference type="ARBA" id="ARBA00004141"/>
    </source>
</evidence>
<feature type="region of interest" description="Disordered" evidence="8">
    <location>
        <begin position="465"/>
        <end position="508"/>
    </location>
</feature>
<dbReference type="PRINTS" id="PR00783">
    <property type="entry name" value="MINTRINSICP"/>
</dbReference>
<evidence type="ECO:0000256" key="8">
    <source>
        <dbReference type="SAM" id="MobiDB-lite"/>
    </source>
</evidence>
<keyword evidence="4" id="KW-0677">Repeat</keyword>
<feature type="transmembrane region" description="Helical" evidence="9">
    <location>
        <begin position="225"/>
        <end position="243"/>
    </location>
</feature>
<dbReference type="SUPFAM" id="SSF81338">
    <property type="entry name" value="Aquaporin-like"/>
    <property type="match status" value="1"/>
</dbReference>
<evidence type="ECO:0000256" key="2">
    <source>
        <dbReference type="ARBA" id="ARBA00006175"/>
    </source>
</evidence>
<organism evidence="10 11">
    <name type="scientific">Diplodia intermedia</name>
    <dbReference type="NCBI Taxonomy" id="856260"/>
    <lineage>
        <taxon>Eukaryota</taxon>
        <taxon>Fungi</taxon>
        <taxon>Dikarya</taxon>
        <taxon>Ascomycota</taxon>
        <taxon>Pezizomycotina</taxon>
        <taxon>Dothideomycetes</taxon>
        <taxon>Dothideomycetes incertae sedis</taxon>
        <taxon>Botryosphaeriales</taxon>
        <taxon>Botryosphaeriaceae</taxon>
        <taxon>Diplodia</taxon>
    </lineage>
</organism>
<dbReference type="InterPro" id="IPR000425">
    <property type="entry name" value="MIP"/>
</dbReference>
<feature type="transmembrane region" description="Helical" evidence="9">
    <location>
        <begin position="385"/>
        <end position="406"/>
    </location>
</feature>
<protein>
    <recommendedName>
        <fullName evidence="12">Aquaporin-like protein</fullName>
    </recommendedName>
</protein>
<evidence type="ECO:0000256" key="6">
    <source>
        <dbReference type="ARBA" id="ARBA00023136"/>
    </source>
</evidence>
<name>A0ABR3TYW5_9PEZI</name>
<dbReference type="EMBL" id="JAKEKT020000011">
    <property type="protein sequence ID" value="KAL1647692.1"/>
    <property type="molecule type" value="Genomic_DNA"/>
</dbReference>
<dbReference type="Proteomes" id="UP001521184">
    <property type="component" value="Unassembled WGS sequence"/>
</dbReference>
<accession>A0ABR3TYW5</accession>
<feature type="region of interest" description="Disordered" evidence="8">
    <location>
        <begin position="119"/>
        <end position="151"/>
    </location>
</feature>
<proteinExistence type="inferred from homology"/>
<keyword evidence="11" id="KW-1185">Reference proteome</keyword>
<evidence type="ECO:0000256" key="4">
    <source>
        <dbReference type="ARBA" id="ARBA00022737"/>
    </source>
</evidence>
<evidence type="ECO:0000313" key="10">
    <source>
        <dbReference type="EMBL" id="KAL1647692.1"/>
    </source>
</evidence>
<sequence>MSQEPQAPLPSYYGERTTDGRIVKRPSSDLPDMTPLRSPPPPRTSSEQLASLNPNAVIPEIQSPSEVLSHQNSFTGPRPPNAVQRWAPPSDPRVNEQAWRSTPSKRRLRDEFYYPDYHGPERRPYYDYDDEHPLRRNGTASARSLREYPGPGPGALTYRNVTYAEKPHGPPSPTNPRVPRQYSDDSYVYPTNSGGNGFRGPPSDIGKVVRLPLIWWMNSEAKNHFVAAVGEFVGTFMFLFFAFSGTQVANIGAQNNVQNSTTGESTGFDVNTLQYIALVFAFSLMVNVWIFFRISGGLFNPAVTFAMVIVKAVPIPRGILLVCSQLVGSIFASYIVSVLFPTPFSVRTTLSEGTSTARGLFIEAFLTAELVFTIFMLAKEKHKATFIAPVGIGLALFIGEMVGVYYTGGSLNPARSFGPCVVNGQWDSEHWIYWLGPALGAIMAVLFYEFIKILEYEMANPGQDAVHEEEAKNEAESLKNKESKISLAARNRADSMMSPPKKRYTGDA</sequence>
<keyword evidence="3 9" id="KW-0812">Transmembrane</keyword>
<feature type="compositionally biased region" description="Polar residues" evidence="8">
    <location>
        <begin position="62"/>
        <end position="75"/>
    </location>
</feature>
<feature type="transmembrane region" description="Helical" evidence="9">
    <location>
        <begin position="319"/>
        <end position="340"/>
    </location>
</feature>
<feature type="region of interest" description="Disordered" evidence="8">
    <location>
        <begin position="1"/>
        <end position="104"/>
    </location>
</feature>
<evidence type="ECO:0000256" key="3">
    <source>
        <dbReference type="ARBA" id="ARBA00022692"/>
    </source>
</evidence>
<dbReference type="PANTHER" id="PTHR19139">
    <property type="entry name" value="AQUAPORIN TRANSPORTER"/>
    <property type="match status" value="1"/>
</dbReference>